<proteinExistence type="predicted"/>
<feature type="compositionally biased region" description="Polar residues" evidence="1">
    <location>
        <begin position="202"/>
        <end position="239"/>
    </location>
</feature>
<feature type="compositionally biased region" description="Polar residues" evidence="1">
    <location>
        <begin position="445"/>
        <end position="454"/>
    </location>
</feature>
<feature type="compositionally biased region" description="Polar residues" evidence="1">
    <location>
        <begin position="64"/>
        <end position="78"/>
    </location>
</feature>
<feature type="compositionally biased region" description="Polar residues" evidence="1">
    <location>
        <begin position="249"/>
        <end position="261"/>
    </location>
</feature>
<feature type="region of interest" description="Disordered" evidence="1">
    <location>
        <begin position="200"/>
        <end position="309"/>
    </location>
</feature>
<evidence type="ECO:0000256" key="1">
    <source>
        <dbReference type="SAM" id="MobiDB-lite"/>
    </source>
</evidence>
<feature type="region of interest" description="Disordered" evidence="1">
    <location>
        <begin position="323"/>
        <end position="356"/>
    </location>
</feature>
<feature type="region of interest" description="Disordered" evidence="1">
    <location>
        <begin position="125"/>
        <end position="155"/>
    </location>
</feature>
<dbReference type="PANTHER" id="PTHR31949">
    <property type="entry name" value="GASTRIC MUCIN-LIKE PROTEIN"/>
    <property type="match status" value="1"/>
</dbReference>
<dbReference type="GO" id="GO:0055028">
    <property type="term" value="C:cortical microtubule"/>
    <property type="evidence" value="ECO:0007669"/>
    <property type="project" value="TreeGrafter"/>
</dbReference>
<feature type="region of interest" description="Disordered" evidence="1">
    <location>
        <begin position="378"/>
        <end position="397"/>
    </location>
</feature>
<name>A0A8T2TMQ5_CERRI</name>
<feature type="compositionally biased region" description="Polar residues" evidence="1">
    <location>
        <begin position="271"/>
        <end position="309"/>
    </location>
</feature>
<feature type="compositionally biased region" description="Basic and acidic residues" evidence="1">
    <location>
        <begin position="19"/>
        <end position="40"/>
    </location>
</feature>
<feature type="region of interest" description="Disordered" evidence="1">
    <location>
        <begin position="491"/>
        <end position="518"/>
    </location>
</feature>
<comment type="caution">
    <text evidence="2">The sequence shown here is derived from an EMBL/GenBank/DDBJ whole genome shotgun (WGS) entry which is preliminary data.</text>
</comment>
<dbReference type="EMBL" id="CM035416">
    <property type="protein sequence ID" value="KAH7424637.1"/>
    <property type="molecule type" value="Genomic_DNA"/>
</dbReference>
<keyword evidence="3" id="KW-1185">Reference proteome</keyword>
<feature type="compositionally biased region" description="Basic and acidic residues" evidence="1">
    <location>
        <begin position="130"/>
        <end position="141"/>
    </location>
</feature>
<accession>A0A8T2TMQ5</accession>
<organism evidence="2 3">
    <name type="scientific">Ceratopteris richardii</name>
    <name type="common">Triangle waterfern</name>
    <dbReference type="NCBI Taxonomy" id="49495"/>
    <lineage>
        <taxon>Eukaryota</taxon>
        <taxon>Viridiplantae</taxon>
        <taxon>Streptophyta</taxon>
        <taxon>Embryophyta</taxon>
        <taxon>Tracheophyta</taxon>
        <taxon>Polypodiopsida</taxon>
        <taxon>Polypodiidae</taxon>
        <taxon>Polypodiales</taxon>
        <taxon>Pteridineae</taxon>
        <taxon>Pteridaceae</taxon>
        <taxon>Parkerioideae</taxon>
        <taxon>Ceratopteris</taxon>
    </lineage>
</organism>
<dbReference type="GO" id="GO:0043622">
    <property type="term" value="P:cortical microtubule organization"/>
    <property type="evidence" value="ECO:0007669"/>
    <property type="project" value="TreeGrafter"/>
</dbReference>
<feature type="region of interest" description="Disordered" evidence="1">
    <location>
        <begin position="1"/>
        <end position="99"/>
    </location>
</feature>
<protein>
    <submittedName>
        <fullName evidence="2">Uncharacterized protein</fullName>
    </submittedName>
</protein>
<evidence type="ECO:0000313" key="2">
    <source>
        <dbReference type="EMBL" id="KAH7424637.1"/>
    </source>
</evidence>
<evidence type="ECO:0000313" key="3">
    <source>
        <dbReference type="Proteomes" id="UP000825935"/>
    </source>
</evidence>
<feature type="compositionally biased region" description="Low complexity" evidence="1">
    <location>
        <begin position="503"/>
        <end position="516"/>
    </location>
</feature>
<dbReference type="OrthoDB" id="1929779at2759"/>
<gene>
    <name evidence="2" type="ORF">KP509_11G017000</name>
</gene>
<dbReference type="PANTHER" id="PTHR31949:SF2">
    <property type="entry name" value="OS05G0480600 PROTEIN"/>
    <property type="match status" value="1"/>
</dbReference>
<feature type="region of interest" description="Disordered" evidence="1">
    <location>
        <begin position="407"/>
        <end position="474"/>
    </location>
</feature>
<dbReference type="Proteomes" id="UP000825935">
    <property type="component" value="Chromosome 11"/>
</dbReference>
<feature type="compositionally biased region" description="Low complexity" evidence="1">
    <location>
        <begin position="341"/>
        <end position="351"/>
    </location>
</feature>
<dbReference type="AlphaFoldDB" id="A0A8T2TMQ5"/>
<reference evidence="2" key="1">
    <citation type="submission" date="2021-08" db="EMBL/GenBank/DDBJ databases">
        <title>WGS assembly of Ceratopteris richardii.</title>
        <authorList>
            <person name="Marchant D.B."/>
            <person name="Chen G."/>
            <person name="Jenkins J."/>
            <person name="Shu S."/>
            <person name="Leebens-Mack J."/>
            <person name="Grimwood J."/>
            <person name="Schmutz J."/>
            <person name="Soltis P."/>
            <person name="Soltis D."/>
            <person name="Chen Z.-H."/>
        </authorList>
    </citation>
    <scope>NUCLEOTIDE SEQUENCE</scope>
    <source>
        <strain evidence="2">Whitten #5841</strain>
        <tissue evidence="2">Leaf</tissue>
    </source>
</reference>
<sequence>MHFEQQHHRRGLSLSSAMAKDREEDLMLFRDMQERERESKQPAPEDSGTRTPTKPRKGSEKPLNETSSTSAVMENSGTDDILASDRGKNDYNWLITPPTTPLCLKTDRRSVLNYSGHNDITSVRTRLKASKAEDSERKPSSRSEPPLRSVRGNLGLQQSRVMDVNGHVLDLPLDCSLKSAQCLKFSGNLTSQGSIHMGRLTLSGSNTSSRPLSSLQAIPRSPNLSISNRDAPSMATSMQPEVLHGRASSRPSAPVKSSPSPNHHCGPPSALQRSSSANSAPPTALRKSSSANRVSSMLPNGVTLSQTNPSSIKVQSFNILKGRFKKSSPNPRSPNIEKHSPSSLSSSNTLSDQEEALCRRKSGSPIVKNGRMNKVLQNGCKSLHGNTNKSPDNALSNGKANEKALLSTKKPTLFSKGQRSVENQHTKRNNKATSFCDGKPMLSSVRGSSGLSQNHSKKAVFSGSKHTNDGKSTPYNFRSFMSTISKSSFLPRRSGNKGAHRISSVSNSPMVSSASSEQNASNVIDLNGNELDESISEEGRRLSAVSQHDCFALFKERRTRSLHNYSECMDGDPDFTRIFDLEDSENLLGPESPVFSEIGGAIEFEDLCLGST</sequence>